<dbReference type="Proteomes" id="UP000244677">
    <property type="component" value="Chromosome"/>
</dbReference>
<dbReference type="EMBL" id="CP020919">
    <property type="protein sequence ID" value="AWG24482.1"/>
    <property type="molecule type" value="Genomic_DNA"/>
</dbReference>
<dbReference type="KEGG" id="fki:FK004_04145"/>
<name>A0A2S1LL37_9FLAO</name>
<evidence type="ECO:0008006" key="4">
    <source>
        <dbReference type="Google" id="ProtNLM"/>
    </source>
</evidence>
<dbReference type="InterPro" id="IPR026341">
    <property type="entry name" value="T9SS_type_B"/>
</dbReference>
<evidence type="ECO:0000313" key="3">
    <source>
        <dbReference type="Proteomes" id="UP000244677"/>
    </source>
</evidence>
<keyword evidence="1" id="KW-0732">Signal</keyword>
<accession>A0A2S1LL37</accession>
<dbReference type="Pfam" id="PF13585">
    <property type="entry name" value="CHU_C"/>
    <property type="match status" value="1"/>
</dbReference>
<protein>
    <recommendedName>
        <fullName evidence="4">Gliding motility-associated C-terminal domain-containing protein</fullName>
    </recommendedName>
</protein>
<dbReference type="OrthoDB" id="1489185at2"/>
<dbReference type="RefSeq" id="WP_108736119.1">
    <property type="nucleotide sequence ID" value="NZ_CP020919.1"/>
</dbReference>
<evidence type="ECO:0000256" key="1">
    <source>
        <dbReference type="SAM" id="SignalP"/>
    </source>
</evidence>
<sequence length="412" mass="45730">MKNIRTSCFSFLALLSYSAVQGQFYNTAQVVVQPGSLLSIHSDFENAATGTFRNDGEVHILQHYNNDGQVTFHPAHQGITVFSGNSVQTLMSIAPGAKTDFKHLELNNPTPVMAIDLWSPIQIFGTASFMRGIVDARTNAGLVTFGEDAAVTNADEDSFIDGPTVKVGSNDWTSPIGHQGHYRPAGHTQLAGSEQYRKQYFMENPGTLYPLSQKASDVYVINQNEYWEMHREVGNTMAVITLSLNPATTPSYLFEETPGTTLQIVRWNEDTQQWISQGGIGDSGLTEVSALVTGYGVFTIALVFEDDHESFDGMVFYNGVSPNGDGKNDFFHISGIERYPDNTLEIYNRYSQLVYRVDSYNETERVFKGISNTSLNVNKPAGLPVGTYFYVLKYNNGHRTKSKTGYLYISNK</sequence>
<dbReference type="AlphaFoldDB" id="A0A2S1LL37"/>
<keyword evidence="3" id="KW-1185">Reference proteome</keyword>
<dbReference type="NCBIfam" id="TIGR04131">
    <property type="entry name" value="Bac_Flav_CTERM"/>
    <property type="match status" value="1"/>
</dbReference>
<reference evidence="2 3" key="1">
    <citation type="submission" date="2017-04" db="EMBL/GenBank/DDBJ databases">
        <title>Complete genome sequence of Flavobacterium kingsejong AJ004.</title>
        <authorList>
            <person name="Lee P.C."/>
        </authorList>
    </citation>
    <scope>NUCLEOTIDE SEQUENCE [LARGE SCALE GENOMIC DNA]</scope>
    <source>
        <strain evidence="2 3">AJ004</strain>
    </source>
</reference>
<gene>
    <name evidence="2" type="ORF">FK004_04145</name>
</gene>
<evidence type="ECO:0000313" key="2">
    <source>
        <dbReference type="EMBL" id="AWG24482.1"/>
    </source>
</evidence>
<proteinExistence type="predicted"/>
<feature type="signal peptide" evidence="1">
    <location>
        <begin position="1"/>
        <end position="21"/>
    </location>
</feature>
<feature type="chain" id="PRO_5015763860" description="Gliding motility-associated C-terminal domain-containing protein" evidence="1">
    <location>
        <begin position="22"/>
        <end position="412"/>
    </location>
</feature>
<organism evidence="2 3">
    <name type="scientific">Flavobacterium kingsejongi</name>
    <dbReference type="NCBI Taxonomy" id="1678728"/>
    <lineage>
        <taxon>Bacteria</taxon>
        <taxon>Pseudomonadati</taxon>
        <taxon>Bacteroidota</taxon>
        <taxon>Flavobacteriia</taxon>
        <taxon>Flavobacteriales</taxon>
        <taxon>Flavobacteriaceae</taxon>
        <taxon>Flavobacterium</taxon>
    </lineage>
</organism>